<evidence type="ECO:0000313" key="3">
    <source>
        <dbReference type="Proteomes" id="UP000599109"/>
    </source>
</evidence>
<reference evidence="2 3" key="1">
    <citation type="journal article" date="2017" name="Int. J. Syst. Evol. Microbiol.">
        <title>Ramlibacter monticola sp. nov., isolated from forest soil.</title>
        <authorList>
            <person name="Chaudhary D.K."/>
            <person name="Kim J."/>
        </authorList>
    </citation>
    <scope>NUCLEOTIDE SEQUENCE [LARGE SCALE GENOMIC DNA]</scope>
    <source>
        <strain evidence="2 3">KACC 19175</strain>
    </source>
</reference>
<dbReference type="Pfam" id="PF11445">
    <property type="entry name" value="DUF2894"/>
    <property type="match status" value="1"/>
</dbReference>
<feature type="region of interest" description="Disordered" evidence="1">
    <location>
        <begin position="182"/>
        <end position="208"/>
    </location>
</feature>
<evidence type="ECO:0000313" key="2">
    <source>
        <dbReference type="EMBL" id="MBL0395138.1"/>
    </source>
</evidence>
<sequence length="208" mass="22836">MSETPQARIASLRSAGAWRFDPVRFHYLEALARRVAGQREPLRALLHEKLAAALAEYERRLPAPSAPVPSRRAAPAAPACTPLAELNAQLRQAASARVRAVAPDEAVHEHELASVRRFRQAWHASRSVEQVEQALERRPANAGPLNSHALVLQSLALMRALSPDYLRRFLTQLESLQWLEHAGEKPAPARARATAAKAPRRARSSGGA</sequence>
<dbReference type="AlphaFoldDB" id="A0A936Z514"/>
<keyword evidence="3" id="KW-1185">Reference proteome</keyword>
<dbReference type="Proteomes" id="UP000599109">
    <property type="component" value="Unassembled WGS sequence"/>
</dbReference>
<organism evidence="2 3">
    <name type="scientific">Ramlibacter monticola</name>
    <dbReference type="NCBI Taxonomy" id="1926872"/>
    <lineage>
        <taxon>Bacteria</taxon>
        <taxon>Pseudomonadati</taxon>
        <taxon>Pseudomonadota</taxon>
        <taxon>Betaproteobacteria</taxon>
        <taxon>Burkholderiales</taxon>
        <taxon>Comamonadaceae</taxon>
        <taxon>Ramlibacter</taxon>
    </lineage>
</organism>
<protein>
    <submittedName>
        <fullName evidence="2">DUF2894 domain-containing protein</fullName>
    </submittedName>
</protein>
<gene>
    <name evidence="2" type="ORF">JJ685_28660</name>
</gene>
<dbReference type="EMBL" id="JAEQNE010000012">
    <property type="protein sequence ID" value="MBL0395138.1"/>
    <property type="molecule type" value="Genomic_DNA"/>
</dbReference>
<feature type="compositionally biased region" description="Low complexity" evidence="1">
    <location>
        <begin position="185"/>
        <end position="197"/>
    </location>
</feature>
<feature type="compositionally biased region" description="Basic residues" evidence="1">
    <location>
        <begin position="198"/>
        <end position="208"/>
    </location>
</feature>
<dbReference type="RefSeq" id="WP_201677809.1">
    <property type="nucleotide sequence ID" value="NZ_JAEQNE010000012.1"/>
</dbReference>
<proteinExistence type="predicted"/>
<evidence type="ECO:0000256" key="1">
    <source>
        <dbReference type="SAM" id="MobiDB-lite"/>
    </source>
</evidence>
<comment type="caution">
    <text evidence="2">The sequence shown here is derived from an EMBL/GenBank/DDBJ whole genome shotgun (WGS) entry which is preliminary data.</text>
</comment>
<accession>A0A936Z514</accession>
<name>A0A936Z514_9BURK</name>
<dbReference type="InterPro" id="IPR021549">
    <property type="entry name" value="DUF2894"/>
</dbReference>